<evidence type="ECO:0000313" key="1">
    <source>
        <dbReference type="EMBL" id="KAJ7530425.1"/>
    </source>
</evidence>
<dbReference type="Proteomes" id="UP001162992">
    <property type="component" value="Chromosome 14"/>
</dbReference>
<organism evidence="1 2">
    <name type="scientific">Diphasiastrum complanatum</name>
    <name type="common">Issler's clubmoss</name>
    <name type="synonym">Lycopodium complanatum</name>
    <dbReference type="NCBI Taxonomy" id="34168"/>
    <lineage>
        <taxon>Eukaryota</taxon>
        <taxon>Viridiplantae</taxon>
        <taxon>Streptophyta</taxon>
        <taxon>Embryophyta</taxon>
        <taxon>Tracheophyta</taxon>
        <taxon>Lycopodiopsida</taxon>
        <taxon>Lycopodiales</taxon>
        <taxon>Lycopodiaceae</taxon>
        <taxon>Lycopodioideae</taxon>
        <taxon>Diphasiastrum</taxon>
    </lineage>
</organism>
<sequence length="1589" mass="176365">MANREGSRRRIGLGAADSSRAAALEELKNLRQKGGRRVDGFQLKMEDKIYDTLPESDYALLVAKRREEAKGFLVADDGLGYGDIGEEEDWDVGAMPESSDEEAEAGKAKREKASQKSDAKKKEGPSKREKELMAAAALMAKQKVASMFSAASGAAMGRVGVREEKNKFGSKGGSGDIMDSVLDNVLAEVSADDVDRERERRRRRAGPGTWGMGIPSNVSLLMQHPAVQSSRCENDTTVPLATVSTIVAPAPVMMEPLAANLPPSNEMVLDAPNEVHVAAHDMNETIPENMLDVVPDIQVTAKNEKDEIKADISEDLFKSPLVGLGTSVSDRPESRMGLNAKVALEVTSGILASAAWQAVRDGNSTTDSKLEICIEEGSLTGCDEVLPLDADGKLPFFLIDAYEEAFGVNVGTVFLFGKVHVGGKYASCCVVVRNMERSIFALPSPSVFPDSTIAELEQATNSGRLTQTGFKAKLQELAKGLKQELVNKMMDLDVSKFRMDPVKRSYAFERLEVPRGVHYYMKLSYPFKDPPLPADLRGQHFSLLFGTHNSALEILLIKKKIKGPCWLSISNASRCPSSSQVSWCKLEVTVDSPKDLIVAIPGKAPQEIPTLVVAALNIKTVINHKQNLNEIASASVVFCKKVKIDAPMPQTEWNTREMLSHFSIVRKLDGGIFPVGFTSEVSLINNKAGSTVLSFESSERAMLNYFITKLHQLDPDVLVGHNISGFDLDILLHRFQACKVQSNMWSKIGRLKRSQMPRLTGGGAIFGSGAGPGIMSCIAGRLLCDTYLSSRELLKEVSYTLTQLSKSLLDRERKELIPSKIPAMFQSSSSLIELVECCETDAWLALGLMFHLSVLPLTRQLTNISGNLWSRTLQGARAQRVEYLLLHEFHSRKFIVPDKLSNFEKEKLRAKRKSDLQQGTKDEDEDLVIDEEDREPKIAGKRKKNASYLGGLVLEPKKGLYDKYILLLDFNSLYPSIIQEYNICFTTVHRPSEGSIPALPGSDSPGVLPQVLKALVDRRKQVKHWLKKTSDLLKYQQLDIQQQALKLTANSMYGCLGFNNSRFYAKPIAELITSQGREILQSTVDLVQNTLNLEVIYGDTDSIMIHTGLDDLMMARSIAGKVIKEVNKKYRLLEIDLDGIFKRMLLLKKKKYAAVKVESIGDGSFREAIEQKGLDIVRRDWSLLSKEIGNFCLQQILSGGSCEDVVESIHTQLRKLQEEMRSGQIDLEKYVITKTLTKSPEDYPDAKNQPHVQVALRRRQSGYRIGCVSGDTVPYVICREQEISGVSTRAIAERARHPDELKNNNGNWMVDVEYYLSQQIHPVVSRLCAPIEGTDAGHIAYCLGLDSSKTTRSNPMDKEEALLSAAAILDDDERYCRCKPLRLVCPQCTNPYQFPGLSTIITESISDKVESKESGSKVPGNTVSPQDTLSIDPLRCHKCLEEGGLARLTPSMLANQVKQRSEEFVASYYDGWMTCDDELCGHTTRNISLRVLGDAERGTICPNYPRCNGHLIRQYTEVDLYKQLTHFYRLLDINHTLSKITEVSVRAAAEKKLSTIRNAVDLAAYTIREMRDHCAFRWVQMGALCISSS</sequence>
<proteinExistence type="predicted"/>
<name>A0ACC2BKY8_DIPCM</name>
<dbReference type="EMBL" id="CM055105">
    <property type="protein sequence ID" value="KAJ7530425.1"/>
    <property type="molecule type" value="Genomic_DNA"/>
</dbReference>
<evidence type="ECO:0000313" key="2">
    <source>
        <dbReference type="Proteomes" id="UP001162992"/>
    </source>
</evidence>
<reference evidence="2" key="1">
    <citation type="journal article" date="2024" name="Proc. Natl. Acad. Sci. U.S.A.">
        <title>Extraordinary preservation of gene collinearity over three hundred million years revealed in homosporous lycophytes.</title>
        <authorList>
            <person name="Li C."/>
            <person name="Wickell D."/>
            <person name="Kuo L.Y."/>
            <person name="Chen X."/>
            <person name="Nie B."/>
            <person name="Liao X."/>
            <person name="Peng D."/>
            <person name="Ji J."/>
            <person name="Jenkins J."/>
            <person name="Williams M."/>
            <person name="Shu S."/>
            <person name="Plott C."/>
            <person name="Barry K."/>
            <person name="Rajasekar S."/>
            <person name="Grimwood J."/>
            <person name="Han X."/>
            <person name="Sun S."/>
            <person name="Hou Z."/>
            <person name="He W."/>
            <person name="Dai G."/>
            <person name="Sun C."/>
            <person name="Schmutz J."/>
            <person name="Leebens-Mack J.H."/>
            <person name="Li F.W."/>
            <person name="Wang L."/>
        </authorList>
    </citation>
    <scope>NUCLEOTIDE SEQUENCE [LARGE SCALE GENOMIC DNA]</scope>
    <source>
        <strain evidence="2">cv. PW_Plant_1</strain>
    </source>
</reference>
<accession>A0ACC2BKY8</accession>
<comment type="caution">
    <text evidence="1">The sequence shown here is derived from an EMBL/GenBank/DDBJ whole genome shotgun (WGS) entry which is preliminary data.</text>
</comment>
<gene>
    <name evidence="1" type="ORF">O6H91_14G003600</name>
</gene>
<keyword evidence="2" id="KW-1185">Reference proteome</keyword>
<protein>
    <submittedName>
        <fullName evidence="1">Uncharacterized protein</fullName>
    </submittedName>
</protein>